<dbReference type="InterPro" id="IPR021643">
    <property type="entry name" value="Mediator_Med13_N"/>
</dbReference>
<name>A0A9W6T2G1_CANBO</name>
<feature type="compositionally biased region" description="Low complexity" evidence="2">
    <location>
        <begin position="110"/>
        <end position="123"/>
    </location>
</feature>
<dbReference type="AlphaFoldDB" id="A0A9W6T2G1"/>
<evidence type="ECO:0000259" key="3">
    <source>
        <dbReference type="Pfam" id="PF11597"/>
    </source>
</evidence>
<sequence length="1242" mass="139634">MYIYSYESLIKSKLAAKYKIKNVITYIAKKEICLYQIEAKDPSTNINEQGVVDELLEFKKLKTSIDEIISDNGLFLKLVSANRFNSDTVFRQANPANPVSTQVSGNSNDQQQQQQQQQQQIQQFNPRSTSIVHLSFLRAIKKFLYKKLTGYKNLDSYSVEILPFGNHLIVSSAIQRTKDERDDWENKNYNLNDINDQGNESGSEKLYSNEVPPFGKTNLFSSSANDSNKYFTISNSKPIITDVTYSIVKSSPSLGYNSELMVNFTASSTLKMYKLTRLINEGKLLKNNDHVVYIVPSGVRCYFAINNSLVESLVDTPPVNFEKLVKLLKDFTNIRLPYYYSDDSNSLGKNKSYGEEVDSKNENNEDNFEDEEETEYIKYRNFYQNLSSTRWVKLIPNINHMNGLTPVISKYLESFHTTNSKYIMWPVDLCFVHYASYEPESDLNKSVPPQNNYSNIDTAETTPDSAYEFADSLDIVEEFVALNEEYEKELELQKKRLQENEERKINVKLESQKTSELKNNDQPENHVEEIKLVLKAAKSAENLKESNEVTVGDDGAVESVSNDVSNPETLGDSRDMGNTDSQSVKQDDGDSDWDELFGDDADEHEGSKEEIDSNTIQDSNSQKLDEKAEAESIDDDLFNDSNIGDNNEEINANRSQMHATNNDTGDIEVKQDSAINLELRTNPQLDQLKSEIPENEFEEPRTSPFYEDPGAPPPVSFQIFASPVSDSESSESDSNDSPQIKSGENTSNRRLGTPKDKKRSIFAPLNFNPLIEKDIDSKYSNGGKFFVNTTSSVASNSDTNSPVGQLSNKSNEVFPTTPTFKPAAAFSIKKFSQSGRPTSISDDFESASALKLEPDDGLISDSDFEEDNNPDLNKPDGDISFDDNYYDEDDEDEDEDEYEDEDEDGEGDEVEDEYVDEKEKGAADDTDIHELVDLDNRNPDNNGDTDDSSNSYHGRRKISSIGPGEDADSNSSLSRGLKRTIGGSSRASPLVASASLTSMDPAAGIIPPPTIVASSPSDSSNSNEIQNWLFWILRGPQTYTIPTHFLTENPVLLRAQLSTVLPILQEFILYSSLDKQDIEKSIINKKREQPRDVPDYFDRVLRRVFPMSNKINLFELLEPVKPIERQTPFECLFSNSPGIALSKQTMNDSLSREDTARIVSVKNEYDDPSFSSISPIMNMTGNQDLYENKNSVGPSGGSVNENNEAQINLSNVPSSKQVSDNISLNSLFRIQQSRLKLKILEL</sequence>
<feature type="compositionally biased region" description="Basic and acidic residues" evidence="2">
    <location>
        <begin position="352"/>
        <end position="363"/>
    </location>
</feature>
<evidence type="ECO:0000313" key="4">
    <source>
        <dbReference type="EMBL" id="GME72119.1"/>
    </source>
</evidence>
<feature type="compositionally biased region" description="Polar residues" evidence="2">
    <location>
        <begin position="613"/>
        <end position="622"/>
    </location>
</feature>
<feature type="coiled-coil region" evidence="1">
    <location>
        <begin position="476"/>
        <end position="510"/>
    </location>
</feature>
<dbReference type="EMBL" id="BSXN01001207">
    <property type="protein sequence ID" value="GME72119.1"/>
    <property type="molecule type" value="Genomic_DNA"/>
</dbReference>
<evidence type="ECO:0000256" key="2">
    <source>
        <dbReference type="SAM" id="MobiDB-lite"/>
    </source>
</evidence>
<feature type="compositionally biased region" description="Polar residues" evidence="2">
    <location>
        <begin position="639"/>
        <end position="664"/>
    </location>
</feature>
<feature type="compositionally biased region" description="Polar residues" evidence="2">
    <location>
        <begin position="95"/>
        <end position="109"/>
    </location>
</feature>
<keyword evidence="5" id="KW-1185">Reference proteome</keyword>
<gene>
    <name evidence="4" type="ORF">Cboi02_000347900</name>
</gene>
<feature type="compositionally biased region" description="Basic and acidic residues" evidence="2">
    <location>
        <begin position="917"/>
        <end position="938"/>
    </location>
</feature>
<dbReference type="Pfam" id="PF11597">
    <property type="entry name" value="Med13_N"/>
    <property type="match status" value="1"/>
</dbReference>
<keyword evidence="1" id="KW-0175">Coiled coil</keyword>
<feature type="compositionally biased region" description="Polar residues" evidence="2">
    <location>
        <begin position="559"/>
        <end position="568"/>
    </location>
</feature>
<feature type="compositionally biased region" description="Polar residues" evidence="2">
    <location>
        <begin position="738"/>
        <end position="750"/>
    </location>
</feature>
<feature type="compositionally biased region" description="Acidic residues" evidence="2">
    <location>
        <begin position="855"/>
        <end position="869"/>
    </location>
</feature>
<evidence type="ECO:0000256" key="1">
    <source>
        <dbReference type="SAM" id="Coils"/>
    </source>
</evidence>
<feature type="region of interest" description="Disordered" evidence="2">
    <location>
        <begin position="350"/>
        <end position="371"/>
    </location>
</feature>
<dbReference type="Proteomes" id="UP001165120">
    <property type="component" value="Unassembled WGS sequence"/>
</dbReference>
<feature type="region of interest" description="Disordered" evidence="2">
    <location>
        <begin position="789"/>
        <end position="815"/>
    </location>
</feature>
<feature type="compositionally biased region" description="Acidic residues" evidence="2">
    <location>
        <begin position="879"/>
        <end position="916"/>
    </location>
</feature>
<feature type="region of interest" description="Disordered" evidence="2">
    <location>
        <begin position="95"/>
        <end position="124"/>
    </location>
</feature>
<accession>A0A9W6T2G1</accession>
<evidence type="ECO:0000313" key="5">
    <source>
        <dbReference type="Proteomes" id="UP001165120"/>
    </source>
</evidence>
<comment type="caution">
    <text evidence="4">The sequence shown here is derived from an EMBL/GenBank/DDBJ whole genome shotgun (WGS) entry which is preliminary data.</text>
</comment>
<protein>
    <submittedName>
        <fullName evidence="4">Unnamed protein product</fullName>
    </submittedName>
</protein>
<feature type="compositionally biased region" description="Polar residues" evidence="2">
    <location>
        <begin position="831"/>
        <end position="841"/>
    </location>
</feature>
<feature type="domain" description="Mediator complex subunit Med13 N-terminal" evidence="3">
    <location>
        <begin position="97"/>
        <end position="434"/>
    </location>
</feature>
<organism evidence="4 5">
    <name type="scientific">Candida boidinii</name>
    <name type="common">Yeast</name>
    <dbReference type="NCBI Taxonomy" id="5477"/>
    <lineage>
        <taxon>Eukaryota</taxon>
        <taxon>Fungi</taxon>
        <taxon>Dikarya</taxon>
        <taxon>Ascomycota</taxon>
        <taxon>Saccharomycotina</taxon>
        <taxon>Pichiomycetes</taxon>
        <taxon>Pichiales</taxon>
        <taxon>Pichiaceae</taxon>
        <taxon>Ogataea</taxon>
        <taxon>Ogataea/Candida clade</taxon>
    </lineage>
</organism>
<reference evidence="4" key="1">
    <citation type="submission" date="2023-04" db="EMBL/GenBank/DDBJ databases">
        <title>Candida boidinii NBRC 10035.</title>
        <authorList>
            <person name="Ichikawa N."/>
            <person name="Sato H."/>
            <person name="Tonouchi N."/>
        </authorList>
    </citation>
    <scope>NUCLEOTIDE SEQUENCE</scope>
    <source>
        <strain evidence="4">NBRC 10035</strain>
    </source>
</reference>
<feature type="region of interest" description="Disordered" evidence="2">
    <location>
        <begin position="544"/>
        <end position="760"/>
    </location>
</feature>
<feature type="region of interest" description="Disordered" evidence="2">
    <location>
        <begin position="831"/>
        <end position="989"/>
    </location>
</feature>
<proteinExistence type="predicted"/>
<feature type="compositionally biased region" description="Acidic residues" evidence="2">
    <location>
        <begin position="589"/>
        <end position="603"/>
    </location>
</feature>